<evidence type="ECO:0000313" key="2">
    <source>
        <dbReference type="EMBL" id="SHI42637.1"/>
    </source>
</evidence>
<dbReference type="PROSITE" id="PS51257">
    <property type="entry name" value="PROKAR_LIPOPROTEIN"/>
    <property type="match status" value="1"/>
</dbReference>
<proteinExistence type="predicted"/>
<dbReference type="Pfam" id="PF16409">
    <property type="entry name" value="DUF5017"/>
    <property type="match status" value="1"/>
</dbReference>
<dbReference type="STRING" id="415425.SAMN05444363_0511"/>
<dbReference type="RefSeq" id="WP_159432929.1">
    <property type="nucleotide sequence ID" value="NZ_FQZI01000001.1"/>
</dbReference>
<feature type="domain" description="DUF5017" evidence="1">
    <location>
        <begin position="78"/>
        <end position="209"/>
    </location>
</feature>
<dbReference type="OrthoDB" id="1492759at2"/>
<accession>A0A1M6B1T6</accession>
<dbReference type="NCBIfam" id="NF038128">
    <property type="entry name" value="choice_anch_J"/>
    <property type="match status" value="1"/>
</dbReference>
<name>A0A1M6B1T6_9FLAO</name>
<dbReference type="InterPro" id="IPR032185">
    <property type="entry name" value="DUF5017"/>
</dbReference>
<evidence type="ECO:0000313" key="3">
    <source>
        <dbReference type="Proteomes" id="UP000184488"/>
    </source>
</evidence>
<gene>
    <name evidence="2" type="ORF">SAMN05444363_0511</name>
</gene>
<protein>
    <submittedName>
        <fullName evidence="2">Immune inhibitor A peptidase M6</fullName>
    </submittedName>
</protein>
<organism evidence="2 3">
    <name type="scientific">Flavobacterium terrae</name>
    <dbReference type="NCBI Taxonomy" id="415425"/>
    <lineage>
        <taxon>Bacteria</taxon>
        <taxon>Pseudomonadati</taxon>
        <taxon>Bacteroidota</taxon>
        <taxon>Flavobacteriia</taxon>
        <taxon>Flavobacteriales</taxon>
        <taxon>Flavobacteriaceae</taxon>
        <taxon>Flavobacterium</taxon>
    </lineage>
</organism>
<dbReference type="AlphaFoldDB" id="A0A1M6B1T6"/>
<keyword evidence="3" id="KW-1185">Reference proteome</keyword>
<dbReference type="Proteomes" id="UP000184488">
    <property type="component" value="Unassembled WGS sequence"/>
</dbReference>
<dbReference type="EMBL" id="FQZI01000001">
    <property type="protein sequence ID" value="SHI42637.1"/>
    <property type="molecule type" value="Genomic_DNA"/>
</dbReference>
<sequence>MKKYIKHLFVFATITALMSSCDTEKEFDIPEVKEVLLFEGFEGTAAGSGSVENAIALEGWANYNVSTSGTRLWHSRLFSNNKYAEFSSFYSATGTTDEVWLVTPERTLNPNSATALSFETKIRFWTTTTGSLLKVFISENYDGTEAGIATATWTELNPTLPTSAQSDVFIKSGDIDLSSYKGKKVRIAFKYTGDKAANSTTYQLDNIKLFETE</sequence>
<reference evidence="3" key="1">
    <citation type="submission" date="2016-11" db="EMBL/GenBank/DDBJ databases">
        <authorList>
            <person name="Varghese N."/>
            <person name="Submissions S."/>
        </authorList>
    </citation>
    <scope>NUCLEOTIDE SEQUENCE [LARGE SCALE GENOMIC DNA]</scope>
    <source>
        <strain evidence="3">DSM 18829</strain>
    </source>
</reference>
<evidence type="ECO:0000259" key="1">
    <source>
        <dbReference type="Pfam" id="PF16409"/>
    </source>
</evidence>